<protein>
    <submittedName>
        <fullName evidence="6">Efflux transporter, RND family, MFP subunit</fullName>
    </submittedName>
</protein>
<dbReference type="NCBIfam" id="TIGR01730">
    <property type="entry name" value="RND_mfp"/>
    <property type="match status" value="1"/>
</dbReference>
<dbReference type="Gene3D" id="2.40.420.20">
    <property type="match status" value="1"/>
</dbReference>
<dbReference type="GO" id="GO:0022857">
    <property type="term" value="F:transmembrane transporter activity"/>
    <property type="evidence" value="ECO:0007669"/>
    <property type="project" value="InterPro"/>
</dbReference>
<evidence type="ECO:0000313" key="7">
    <source>
        <dbReference type="Proteomes" id="UP000033867"/>
    </source>
</evidence>
<evidence type="ECO:0000256" key="2">
    <source>
        <dbReference type="ARBA" id="ARBA00009477"/>
    </source>
</evidence>
<dbReference type="GO" id="GO:0016020">
    <property type="term" value="C:membrane"/>
    <property type="evidence" value="ECO:0007669"/>
    <property type="project" value="InterPro"/>
</dbReference>
<dbReference type="PANTHER" id="PTHR32347">
    <property type="entry name" value="EFFLUX SYSTEM COMPONENT YKNX-RELATED"/>
    <property type="match status" value="1"/>
</dbReference>
<comment type="caution">
    <text evidence="6">The sequence shown here is derived from an EMBL/GenBank/DDBJ whole genome shotgun (WGS) entry which is preliminary data.</text>
</comment>
<dbReference type="EMBL" id="LCEK01000014">
    <property type="protein sequence ID" value="KKS72084.1"/>
    <property type="molecule type" value="Genomic_DNA"/>
</dbReference>
<dbReference type="Proteomes" id="UP000033867">
    <property type="component" value="Unassembled WGS sequence"/>
</dbReference>
<dbReference type="InterPro" id="IPR050465">
    <property type="entry name" value="UPF0194_transport"/>
</dbReference>
<organism evidence="6 7">
    <name type="scientific">Candidatus Magasanikbacteria bacterium GW2011_GWE2_42_7</name>
    <dbReference type="NCBI Taxonomy" id="1619052"/>
    <lineage>
        <taxon>Bacteria</taxon>
        <taxon>Candidatus Magasanikiibacteriota</taxon>
    </lineage>
</organism>
<evidence type="ECO:0000313" key="6">
    <source>
        <dbReference type="EMBL" id="KKS72084.1"/>
    </source>
</evidence>
<reference evidence="6 7" key="1">
    <citation type="journal article" date="2015" name="Nature">
        <title>rRNA introns, odd ribosomes, and small enigmatic genomes across a large radiation of phyla.</title>
        <authorList>
            <person name="Brown C.T."/>
            <person name="Hug L.A."/>
            <person name="Thomas B.C."/>
            <person name="Sharon I."/>
            <person name="Castelle C.J."/>
            <person name="Singh A."/>
            <person name="Wilkins M.J."/>
            <person name="Williams K.H."/>
            <person name="Banfield J.F."/>
        </authorList>
    </citation>
    <scope>NUCLEOTIDE SEQUENCE [LARGE SCALE GENOMIC DNA]</scope>
</reference>
<accession>A0A0G1BFZ1</accession>
<feature type="coiled-coil region" evidence="4">
    <location>
        <begin position="343"/>
        <end position="374"/>
    </location>
</feature>
<comment type="subcellular location">
    <subcellularLocation>
        <location evidence="1">Cell envelope</location>
    </subcellularLocation>
</comment>
<evidence type="ECO:0000259" key="5">
    <source>
        <dbReference type="Pfam" id="PF25975"/>
    </source>
</evidence>
<dbReference type="GO" id="GO:0030313">
    <property type="term" value="C:cell envelope"/>
    <property type="evidence" value="ECO:0007669"/>
    <property type="project" value="UniProtKB-SubCell"/>
</dbReference>
<sequence>MKFFKKKWVLITLAVVVLLGGIVFATSRKEPVPEFSSQAVERRDLSQIVSETGSVEASLELTYGWEMSGKVVEILKTVGDTVTSTDVIARIANAQQRARYNEAAAALSSAQARLNLELAGPSDEGKLKAEAAVAQEEAALVQAEANVSKVEAQTSATISTAEKAVDTAKNNLQFVVDGEESDLVNDAYADLVNTLKSAVTNLGNALTEADNILGLDNEFANDDFEDVLGVVDSSTLNQAKNSYYQAKSSLSAAQAGVVSLSTLSPHDAVDATHMTVAEAISRMQTLLLHVQQTLNATRPIGDLSQTELDALKSGVTTVQGYIDTSASTLTNSVQAIAAARTSLTSYQIAYDKALSDLEQAKKQAMADIAVAAAQVTAQEANLLQAKASYDDVVAPPRNVDVASLRADVARQSALLAAARDDLAKTELVALADGVVSTLDVKVGENVVANQDVLGIISDGFSIKVDISEADISKVSVEDTVRITLDAYGDDVFFEGSVVDIEPAQTEISGVVYYNITILFDGEADAYEIRSGMTANVDILTDRKENVLVVPRRAVLTQDGKKIVRVVTDTEKGIFEERDVETGLSGDDGLVEIVSGVEEGEEIVTFLKEV</sequence>
<dbReference type="Gene3D" id="2.40.30.170">
    <property type="match status" value="1"/>
</dbReference>
<dbReference type="Gene3D" id="2.40.50.100">
    <property type="match status" value="1"/>
</dbReference>
<name>A0A0G1BFZ1_9BACT</name>
<gene>
    <name evidence="6" type="ORF">UV42_C0014G0023</name>
</gene>
<evidence type="ECO:0000256" key="3">
    <source>
        <dbReference type="ARBA" id="ARBA00023054"/>
    </source>
</evidence>
<dbReference type="InterPro" id="IPR058649">
    <property type="entry name" value="CzcB_C"/>
</dbReference>
<evidence type="ECO:0000256" key="1">
    <source>
        <dbReference type="ARBA" id="ARBA00004196"/>
    </source>
</evidence>
<dbReference type="PANTHER" id="PTHR32347:SF23">
    <property type="entry name" value="BLL5650 PROTEIN"/>
    <property type="match status" value="1"/>
</dbReference>
<dbReference type="Gene3D" id="1.10.287.470">
    <property type="entry name" value="Helix hairpin bin"/>
    <property type="match status" value="1"/>
</dbReference>
<dbReference type="InterPro" id="IPR006143">
    <property type="entry name" value="RND_pump_MFP"/>
</dbReference>
<keyword evidence="3 4" id="KW-0175">Coiled coil</keyword>
<feature type="coiled-coil region" evidence="4">
    <location>
        <begin position="93"/>
        <end position="153"/>
    </location>
</feature>
<evidence type="ECO:0000256" key="4">
    <source>
        <dbReference type="SAM" id="Coils"/>
    </source>
</evidence>
<feature type="domain" description="CzcB-like C-terminal circularly permuted SH3-like" evidence="5">
    <location>
        <begin position="548"/>
        <end position="604"/>
    </location>
</feature>
<dbReference type="AlphaFoldDB" id="A0A0G1BFZ1"/>
<proteinExistence type="inferred from homology"/>
<dbReference type="Pfam" id="PF25975">
    <property type="entry name" value="CzcB_C"/>
    <property type="match status" value="1"/>
</dbReference>
<comment type="similarity">
    <text evidence="2">Belongs to the membrane fusion protein (MFP) (TC 8.A.1) family.</text>
</comment>